<keyword evidence="4 8" id="KW-0812">Transmembrane</keyword>
<keyword evidence="11" id="KW-0675">Receptor</keyword>
<feature type="domain" description="TonB-dependent receptor plug" evidence="10">
    <location>
        <begin position="135"/>
        <end position="246"/>
    </location>
</feature>
<dbReference type="Gene3D" id="2.60.40.1120">
    <property type="entry name" value="Carboxypeptidase-like, regulatory domain"/>
    <property type="match status" value="1"/>
</dbReference>
<dbReference type="PANTHER" id="PTHR30069">
    <property type="entry name" value="TONB-DEPENDENT OUTER MEMBRANE RECEPTOR"/>
    <property type="match status" value="1"/>
</dbReference>
<dbReference type="EMBL" id="CP002530">
    <property type="protein sequence ID" value="ADY36180.1"/>
    <property type="molecule type" value="Genomic_DNA"/>
</dbReference>
<dbReference type="Gene3D" id="2.170.130.10">
    <property type="entry name" value="TonB-dependent receptor, plug domain"/>
    <property type="match status" value="1"/>
</dbReference>
<sequence>MKADVLTNNRKALFALLLCSGFIAGHPLAAFAAGGEAPAQAMQQTAEVSGVVKDASGMPVIGASVLEQGTTNGTITDLDGKFTLKVKSGATLEISFIGYKTQTLKATPGTTMQVTMQEDSETLDEVVVVGYGVQKKSDVTGSVTSVPKDRLSKLPVTNVLQAIQGATAGVTITQTSSIPGDAPDALVRGQNSINANSGPYIVVDGVPISKSGGTLNDINPNDIESMEILKDASATAIYGTNGANGVILITTKRGKSGKPNIRYNMYVGIEDFSHKLKFGDGKQILQRYKDYVAQNPGETLYDGFVKNQYESENYQNGIETDWIDAVSQTGIIQDHNISVGGGAENVSYYISADYMSQKGVVKGFNYKRYSIRTNIDVNVTDFLKVGTNSYIVSHNRDGGRANFLMAEAMSPYGKMYEEDGSYCIYPMYSESLFTNPLMWTTVNPERRQWNINLNGYADVDFGKLWEPLKGLTYRFNGGFSYMPKRYNNYEGKSVNNNTGYAEIKNEETQSYTIENIVTYARDFGRHHLDLTGLYAASRKKYQWSQAKANNFPSDDQLWHNMASASTPSVASYTELYTTVSQMGRINYSYDSRYLFTFTVRRDGSSVFGDNNKYGVFPSVALGWNIANESFMEHSQRWLNSLKLRLSYGKAGNEAIGVYQSRMKMVNNMLAMNGAPQLALYPDEFMGNADLTWETTKTFNVGLDFGLWNNRLSGNIDVYFSRTNDLLMQRNLPTVSGFNKVYQNMGETANKGVEITLNSRNIVTKDFTWSTNLVFSWNKNEIKDLYGDGQDDIANRWFIGQPIGVIYDYEMVGIWQEDEIARGDHLNWDPIAKAGDVKLKDQDGNGVINDADRKVLGQTSPKWIGGMTNTFTWKDLTLSVFIQTVQGLQKNNTLIGMAGDEMGRRNTATEIGYWTPENKSNEWRSLRKDSNPHGYGFPCKANYTRIKDITLSYNFPQRIVQKMGIGGLTIYASGRNLFTFTDWIGWDPEARQISRGSSSWDATRGETVYDSSNYPMTKSFVFGLNLTF</sequence>
<dbReference type="KEGG" id="bsa:Bacsa_1615"/>
<keyword evidence="7 8" id="KW-0998">Cell outer membrane</keyword>
<dbReference type="InterPro" id="IPR012910">
    <property type="entry name" value="Plug_dom"/>
</dbReference>
<dbReference type="PANTHER" id="PTHR30069:SF29">
    <property type="entry name" value="HEMOGLOBIN AND HEMOGLOBIN-HAPTOGLOBIN-BINDING PROTEIN 1-RELATED"/>
    <property type="match status" value="1"/>
</dbReference>
<dbReference type="STRING" id="667015.Bacsa_1615"/>
<dbReference type="NCBIfam" id="TIGR04057">
    <property type="entry name" value="SusC_RagA_signa"/>
    <property type="match status" value="1"/>
</dbReference>
<gene>
    <name evidence="11" type="ordered locus">Bacsa_1615</name>
</gene>
<dbReference type="FunFam" id="2.170.130.10:FF:000003">
    <property type="entry name" value="SusC/RagA family TonB-linked outer membrane protein"/>
    <property type="match status" value="1"/>
</dbReference>
<dbReference type="RefSeq" id="WP_013617611.1">
    <property type="nucleotide sequence ID" value="NC_015164.1"/>
</dbReference>
<dbReference type="HOGENOM" id="CLU_004317_0_2_10"/>
<dbReference type="AlphaFoldDB" id="F0R054"/>
<name>F0R054_PHOSB</name>
<dbReference type="InterPro" id="IPR023997">
    <property type="entry name" value="TonB-dep_OMP_SusC/RagA_CS"/>
</dbReference>
<evidence type="ECO:0000313" key="11">
    <source>
        <dbReference type="EMBL" id="ADY36180.1"/>
    </source>
</evidence>
<evidence type="ECO:0000259" key="10">
    <source>
        <dbReference type="Pfam" id="PF07715"/>
    </source>
</evidence>
<reference evidence="11 12" key="1">
    <citation type="journal article" date="2011" name="Stand. Genomic Sci.">
        <title>Complete genome sequence of Bacteroides salanitronis type strain (BL78).</title>
        <authorList>
            <person name="Gronow S."/>
            <person name="Held B."/>
            <person name="Lucas S."/>
            <person name="Lapidus A."/>
            <person name="Del Rio T.G."/>
            <person name="Nolan M."/>
            <person name="Tice H."/>
            <person name="Deshpande S."/>
            <person name="Cheng J.F."/>
            <person name="Pitluck S."/>
            <person name="Liolios K."/>
            <person name="Pagani I."/>
            <person name="Ivanova N."/>
            <person name="Mavromatis K."/>
            <person name="Pati A."/>
            <person name="Tapia R."/>
            <person name="Han C."/>
            <person name="Goodwin L."/>
            <person name="Chen A."/>
            <person name="Palaniappan K."/>
            <person name="Land M."/>
            <person name="Hauser L."/>
            <person name="Chang Y.J."/>
            <person name="Jeffries C.D."/>
            <person name="Brambilla E.M."/>
            <person name="Rohde M."/>
            <person name="Goker M."/>
            <person name="Detter J.C."/>
            <person name="Woyke T."/>
            <person name="Bristow J."/>
            <person name="Markowitz V."/>
            <person name="Hugenholtz P."/>
            <person name="Kyrpides N.C."/>
            <person name="Klenk H.P."/>
            <person name="Eisen J.A."/>
        </authorList>
    </citation>
    <scope>NUCLEOTIDE SEQUENCE [LARGE SCALE GENOMIC DNA]</scope>
    <source>
        <strain evidence="11 12">DSM 18170</strain>
    </source>
</reference>
<evidence type="ECO:0000256" key="6">
    <source>
        <dbReference type="ARBA" id="ARBA00023136"/>
    </source>
</evidence>
<dbReference type="Pfam" id="PF07715">
    <property type="entry name" value="Plug"/>
    <property type="match status" value="1"/>
</dbReference>
<dbReference type="GO" id="GO:0044718">
    <property type="term" value="P:siderophore transmembrane transport"/>
    <property type="evidence" value="ECO:0007669"/>
    <property type="project" value="TreeGrafter"/>
</dbReference>
<dbReference type="InterPro" id="IPR023996">
    <property type="entry name" value="TonB-dep_OMP_SusC/RagA"/>
</dbReference>
<dbReference type="InterPro" id="IPR036942">
    <property type="entry name" value="Beta-barrel_TonB_sf"/>
</dbReference>
<dbReference type="FunFam" id="2.60.40.1120:FF:000003">
    <property type="entry name" value="Outer membrane protein Omp121"/>
    <property type="match status" value="1"/>
</dbReference>
<evidence type="ECO:0000256" key="8">
    <source>
        <dbReference type="PROSITE-ProRule" id="PRU01360"/>
    </source>
</evidence>
<dbReference type="GO" id="GO:0015344">
    <property type="term" value="F:siderophore uptake transmembrane transporter activity"/>
    <property type="evidence" value="ECO:0007669"/>
    <property type="project" value="TreeGrafter"/>
</dbReference>
<dbReference type="SUPFAM" id="SSF49464">
    <property type="entry name" value="Carboxypeptidase regulatory domain-like"/>
    <property type="match status" value="1"/>
</dbReference>
<evidence type="ECO:0000256" key="9">
    <source>
        <dbReference type="SAM" id="SignalP"/>
    </source>
</evidence>
<dbReference type="InterPro" id="IPR039426">
    <property type="entry name" value="TonB-dep_rcpt-like"/>
</dbReference>
<organism evidence="11 12">
    <name type="scientific">Phocaeicola salanitronis (strain DSM 18170 / JCM 13657 / CCUG 60908 / BL78)</name>
    <name type="common">Bacteroides salanitronis</name>
    <dbReference type="NCBI Taxonomy" id="667015"/>
    <lineage>
        <taxon>Bacteria</taxon>
        <taxon>Pseudomonadati</taxon>
        <taxon>Bacteroidota</taxon>
        <taxon>Bacteroidia</taxon>
        <taxon>Bacteroidales</taxon>
        <taxon>Bacteroidaceae</taxon>
        <taxon>Phocaeicola</taxon>
    </lineage>
</organism>
<keyword evidence="12" id="KW-1185">Reference proteome</keyword>
<dbReference type="GO" id="GO:0009279">
    <property type="term" value="C:cell outer membrane"/>
    <property type="evidence" value="ECO:0007669"/>
    <property type="project" value="UniProtKB-SubCell"/>
</dbReference>
<dbReference type="PROSITE" id="PS52016">
    <property type="entry name" value="TONB_DEPENDENT_REC_3"/>
    <property type="match status" value="1"/>
</dbReference>
<evidence type="ECO:0000256" key="2">
    <source>
        <dbReference type="ARBA" id="ARBA00022448"/>
    </source>
</evidence>
<keyword evidence="3 8" id="KW-1134">Transmembrane beta strand</keyword>
<dbReference type="SUPFAM" id="SSF56935">
    <property type="entry name" value="Porins"/>
    <property type="match status" value="1"/>
</dbReference>
<evidence type="ECO:0000256" key="1">
    <source>
        <dbReference type="ARBA" id="ARBA00004571"/>
    </source>
</evidence>
<accession>F0R054</accession>
<dbReference type="Pfam" id="PF13715">
    <property type="entry name" value="CarbopepD_reg_2"/>
    <property type="match status" value="1"/>
</dbReference>
<comment type="similarity">
    <text evidence="8">Belongs to the TonB-dependent receptor family.</text>
</comment>
<dbReference type="Proteomes" id="UP000007486">
    <property type="component" value="Chromosome"/>
</dbReference>
<feature type="signal peptide" evidence="9">
    <location>
        <begin position="1"/>
        <end position="32"/>
    </location>
</feature>
<evidence type="ECO:0000256" key="3">
    <source>
        <dbReference type="ARBA" id="ARBA00022452"/>
    </source>
</evidence>
<dbReference type="NCBIfam" id="TIGR04056">
    <property type="entry name" value="OMP_RagA_SusC"/>
    <property type="match status" value="1"/>
</dbReference>
<proteinExistence type="inferred from homology"/>
<dbReference type="Gene3D" id="2.40.170.20">
    <property type="entry name" value="TonB-dependent receptor, beta-barrel domain"/>
    <property type="match status" value="1"/>
</dbReference>
<keyword evidence="2 8" id="KW-0813">Transport</keyword>
<dbReference type="InterPro" id="IPR008969">
    <property type="entry name" value="CarboxyPept-like_regulatory"/>
</dbReference>
<evidence type="ECO:0000256" key="7">
    <source>
        <dbReference type="ARBA" id="ARBA00023237"/>
    </source>
</evidence>
<dbReference type="eggNOG" id="COG1629">
    <property type="taxonomic scope" value="Bacteria"/>
</dbReference>
<comment type="subcellular location">
    <subcellularLocation>
        <location evidence="1 8">Cell outer membrane</location>
        <topology evidence="1 8">Multi-pass membrane protein</topology>
    </subcellularLocation>
</comment>
<dbReference type="InterPro" id="IPR037066">
    <property type="entry name" value="Plug_dom_sf"/>
</dbReference>
<evidence type="ECO:0000256" key="5">
    <source>
        <dbReference type="ARBA" id="ARBA00022729"/>
    </source>
</evidence>
<dbReference type="OrthoDB" id="9768177at2"/>
<protein>
    <submittedName>
        <fullName evidence="11">TonB-dependent receptor plug</fullName>
    </submittedName>
</protein>
<evidence type="ECO:0000313" key="12">
    <source>
        <dbReference type="Proteomes" id="UP000007486"/>
    </source>
</evidence>
<keyword evidence="6 8" id="KW-0472">Membrane</keyword>
<keyword evidence="5 9" id="KW-0732">Signal</keyword>
<evidence type="ECO:0000256" key="4">
    <source>
        <dbReference type="ARBA" id="ARBA00022692"/>
    </source>
</evidence>
<feature type="chain" id="PRO_5003255450" evidence="9">
    <location>
        <begin position="33"/>
        <end position="1027"/>
    </location>
</feature>